<sequence length="158" mass="18048">MISAIRKKLSAMDKANCESDSLIGQEKGRGVKLTPSSNGKAMKIKVDDCLITDTRRCDCLYFYQQSKSKRHSFLVELKGNNYAYALEQLEATKNHPNYIALMNENRPCNELAVAIVSKKARTNNPKKEEWEDLNQLRLMVIPIEDNDTYDLRMLTKSA</sequence>
<name>A0ABT1TZS3_9GAMM</name>
<dbReference type="EMBL" id="JANIBK010000003">
    <property type="protein sequence ID" value="MCQ8127066.1"/>
    <property type="molecule type" value="Genomic_DNA"/>
</dbReference>
<evidence type="ECO:0008006" key="3">
    <source>
        <dbReference type="Google" id="ProtNLM"/>
    </source>
</evidence>
<accession>A0ABT1TZS3</accession>
<dbReference type="Proteomes" id="UP001524586">
    <property type="component" value="Unassembled WGS sequence"/>
</dbReference>
<comment type="caution">
    <text evidence="1">The sequence shown here is derived from an EMBL/GenBank/DDBJ whole genome shotgun (WGS) entry which is preliminary data.</text>
</comment>
<proteinExistence type="predicted"/>
<evidence type="ECO:0000313" key="2">
    <source>
        <dbReference type="Proteomes" id="UP001524586"/>
    </source>
</evidence>
<evidence type="ECO:0000313" key="1">
    <source>
        <dbReference type="EMBL" id="MCQ8127066.1"/>
    </source>
</evidence>
<keyword evidence="2" id="KW-1185">Reference proteome</keyword>
<organism evidence="1 2">
    <name type="scientific">Methylomonas rivi</name>
    <dbReference type="NCBI Taxonomy" id="2952226"/>
    <lineage>
        <taxon>Bacteria</taxon>
        <taxon>Pseudomonadati</taxon>
        <taxon>Pseudomonadota</taxon>
        <taxon>Gammaproteobacteria</taxon>
        <taxon>Methylococcales</taxon>
        <taxon>Methylococcaceae</taxon>
        <taxon>Methylomonas</taxon>
    </lineage>
</organism>
<reference evidence="1 2" key="1">
    <citation type="submission" date="2022-07" db="EMBL/GenBank/DDBJ databases">
        <title>Methylomonas rivi sp. nov., Methylomonas rosea sp. nov., Methylomonas aureus sp. nov. and Methylomonas subterranea sp. nov., four novel methanotrophs isolated from a freshwater creek and the deep terrestrial subsurface.</title>
        <authorList>
            <person name="Abin C."/>
            <person name="Sankaranarayanan K."/>
            <person name="Garner C."/>
            <person name="Sindelar R."/>
            <person name="Kotary K."/>
            <person name="Garner R."/>
            <person name="Barclay S."/>
            <person name="Lawson P."/>
            <person name="Krumholz L."/>
        </authorList>
    </citation>
    <scope>NUCLEOTIDE SEQUENCE [LARGE SCALE GENOMIC DNA]</scope>
    <source>
        <strain evidence="1 2">WSC-6</strain>
    </source>
</reference>
<dbReference type="RefSeq" id="WP_256613384.1">
    <property type="nucleotide sequence ID" value="NZ_JANIBK010000003.1"/>
</dbReference>
<protein>
    <recommendedName>
        <fullName evidence="3">Protein NO VEIN C-terminal domain-containing protein</fullName>
    </recommendedName>
</protein>
<gene>
    <name evidence="1" type="ORF">NP596_01250</name>
</gene>